<dbReference type="SUPFAM" id="SSF55729">
    <property type="entry name" value="Acyl-CoA N-acyltransferases (Nat)"/>
    <property type="match status" value="1"/>
</dbReference>
<dbReference type="AlphaFoldDB" id="A0A074TC39"/>
<evidence type="ECO:0000313" key="10">
    <source>
        <dbReference type="Proteomes" id="UP000027725"/>
    </source>
</evidence>
<dbReference type="PROSITE" id="PS00949">
    <property type="entry name" value="AUTOINDUCER_SYNTH_1"/>
    <property type="match status" value="1"/>
</dbReference>
<dbReference type="OrthoDB" id="6169313at2"/>
<evidence type="ECO:0000256" key="6">
    <source>
        <dbReference type="ARBA" id="ARBA00048576"/>
    </source>
</evidence>
<dbReference type="PANTHER" id="PTHR39322:SF1">
    <property type="entry name" value="ISOVALERYL-HOMOSERINE LACTONE SYNTHASE"/>
    <property type="match status" value="1"/>
</dbReference>
<dbReference type="STRING" id="1185766.SAMN05216224_10765"/>
<organism evidence="9 10">
    <name type="scientific">Thioclava dalianensis</name>
    <dbReference type="NCBI Taxonomy" id="1185766"/>
    <lineage>
        <taxon>Bacteria</taxon>
        <taxon>Pseudomonadati</taxon>
        <taxon>Pseudomonadota</taxon>
        <taxon>Alphaproteobacteria</taxon>
        <taxon>Rhodobacterales</taxon>
        <taxon>Paracoccaceae</taxon>
        <taxon>Thioclava</taxon>
    </lineage>
</organism>
<evidence type="ECO:0000313" key="9">
    <source>
        <dbReference type="EMBL" id="KEP69341.1"/>
    </source>
</evidence>
<accession>A0A074TC39</accession>
<evidence type="ECO:0000256" key="1">
    <source>
        <dbReference type="ARBA" id="ARBA00012340"/>
    </source>
</evidence>
<keyword evidence="5 7" id="KW-0071">Autoinducer synthesis</keyword>
<dbReference type="InterPro" id="IPR018311">
    <property type="entry name" value="Autoind_synth_CS"/>
</dbReference>
<evidence type="ECO:0000256" key="7">
    <source>
        <dbReference type="PROSITE-ProRule" id="PRU00533"/>
    </source>
</evidence>
<name>A0A074TC39_9RHOB</name>
<protein>
    <recommendedName>
        <fullName evidence="1 8">Acyl-homoserine-lactone synthase</fullName>
        <ecNumber evidence="1 8">2.3.1.184</ecNumber>
    </recommendedName>
    <alternativeName>
        <fullName evidence="8">Autoinducer synthesis protein</fullName>
    </alternativeName>
</protein>
<evidence type="ECO:0000256" key="2">
    <source>
        <dbReference type="ARBA" id="ARBA00022654"/>
    </source>
</evidence>
<keyword evidence="4 8" id="KW-0949">S-adenosyl-L-methionine</keyword>
<dbReference type="EC" id="2.3.1.184" evidence="1 8"/>
<dbReference type="GO" id="GO:0009372">
    <property type="term" value="P:quorum sensing"/>
    <property type="evidence" value="ECO:0007669"/>
    <property type="project" value="UniProtKB-UniRule"/>
</dbReference>
<reference evidence="9 10" key="1">
    <citation type="submission" date="2014-03" db="EMBL/GenBank/DDBJ databases">
        <title>The draft genome sequence of Thioclava dalianensis DLFJ1-1.</title>
        <authorList>
            <person name="Lai Q."/>
            <person name="Shao Z."/>
        </authorList>
    </citation>
    <scope>NUCLEOTIDE SEQUENCE [LARGE SCALE GENOMIC DNA]</scope>
    <source>
        <strain evidence="9 10">DLFJ1-1</strain>
    </source>
</reference>
<dbReference type="RefSeq" id="WP_038066812.1">
    <property type="nucleotide sequence ID" value="NZ_FOVB01000007.1"/>
</dbReference>
<comment type="catalytic activity">
    <reaction evidence="6 8">
        <text>a fatty acyl-[ACP] + S-adenosyl-L-methionine = an N-acyl-L-homoserine lactone + S-methyl-5'-thioadenosine + holo-[ACP] + H(+)</text>
        <dbReference type="Rhea" id="RHEA:10096"/>
        <dbReference type="Rhea" id="RHEA-COMP:9685"/>
        <dbReference type="Rhea" id="RHEA-COMP:14125"/>
        <dbReference type="ChEBI" id="CHEBI:15378"/>
        <dbReference type="ChEBI" id="CHEBI:17509"/>
        <dbReference type="ChEBI" id="CHEBI:55474"/>
        <dbReference type="ChEBI" id="CHEBI:59789"/>
        <dbReference type="ChEBI" id="CHEBI:64479"/>
        <dbReference type="ChEBI" id="CHEBI:138651"/>
        <dbReference type="EC" id="2.3.1.184"/>
    </reaction>
</comment>
<comment type="caution">
    <text evidence="9">The sequence shown here is derived from an EMBL/GenBank/DDBJ whole genome shotgun (WGS) entry which is preliminary data.</text>
</comment>
<comment type="similarity">
    <text evidence="7 8">Belongs to the autoinducer synthase family.</text>
</comment>
<dbReference type="InterPro" id="IPR001690">
    <property type="entry name" value="Autoind_synthase"/>
</dbReference>
<dbReference type="GO" id="GO:0007165">
    <property type="term" value="P:signal transduction"/>
    <property type="evidence" value="ECO:0007669"/>
    <property type="project" value="TreeGrafter"/>
</dbReference>
<gene>
    <name evidence="9" type="ORF">DL1_04630</name>
</gene>
<dbReference type="eggNOG" id="COG3916">
    <property type="taxonomic scope" value="Bacteria"/>
</dbReference>
<dbReference type="Pfam" id="PF00765">
    <property type="entry name" value="Autoind_synth"/>
    <property type="match status" value="1"/>
</dbReference>
<dbReference type="Proteomes" id="UP000027725">
    <property type="component" value="Unassembled WGS sequence"/>
</dbReference>
<dbReference type="EMBL" id="JHEH01000015">
    <property type="protein sequence ID" value="KEP69341.1"/>
    <property type="molecule type" value="Genomic_DNA"/>
</dbReference>
<keyword evidence="10" id="KW-1185">Reference proteome</keyword>
<proteinExistence type="inferred from homology"/>
<evidence type="ECO:0000256" key="8">
    <source>
        <dbReference type="RuleBase" id="RU361135"/>
    </source>
</evidence>
<dbReference type="PRINTS" id="PR01549">
    <property type="entry name" value="AUTOINDCRSYN"/>
</dbReference>
<dbReference type="PANTHER" id="PTHR39322">
    <property type="entry name" value="ACYL-HOMOSERINE-LACTONE SYNTHASE"/>
    <property type="match status" value="1"/>
</dbReference>
<dbReference type="GO" id="GO:0061579">
    <property type="term" value="F:N-acyl homoserine lactone synthase activity"/>
    <property type="evidence" value="ECO:0007669"/>
    <property type="project" value="UniProtKB-UniRule"/>
</dbReference>
<dbReference type="Gene3D" id="3.40.630.30">
    <property type="match status" value="1"/>
</dbReference>
<dbReference type="PROSITE" id="PS51187">
    <property type="entry name" value="AUTOINDUCER_SYNTH_2"/>
    <property type="match status" value="1"/>
</dbReference>
<keyword evidence="3 8" id="KW-0808">Transferase</keyword>
<evidence type="ECO:0000256" key="3">
    <source>
        <dbReference type="ARBA" id="ARBA00022679"/>
    </source>
</evidence>
<sequence>MITIVDSLNAHEHSDLLLEMFRLRARVFCDRLGWEVDVDDGMERDVFDDLDPAHVISTDDAGRVVGCMRLLQTTGPHMLSDVFSCLLDGEPPIRSARVWEATRFCVDMNLATRGTARNSISYITSEVMIGAFEYGMSAGITDAVAVIDPVMNRVMKRSGNAPYDYLGSPHPMGKVTALAALMDCSEQRIAQIREFSGIHHDVFEATVPELSVH</sequence>
<keyword evidence="2 7" id="KW-0673">Quorum sensing</keyword>
<evidence type="ECO:0000256" key="5">
    <source>
        <dbReference type="ARBA" id="ARBA00022929"/>
    </source>
</evidence>
<dbReference type="InterPro" id="IPR016181">
    <property type="entry name" value="Acyl_CoA_acyltransferase"/>
</dbReference>
<evidence type="ECO:0000256" key="4">
    <source>
        <dbReference type="ARBA" id="ARBA00022691"/>
    </source>
</evidence>